<dbReference type="Proteomes" id="UP001171945">
    <property type="component" value="Unassembled WGS sequence"/>
</dbReference>
<dbReference type="PANTHER" id="PTHR30012:SF7">
    <property type="entry name" value="PROTEIN TRANSPORT PROTEIN HOFC HOMOLOG"/>
    <property type="match status" value="1"/>
</dbReference>
<evidence type="ECO:0000256" key="2">
    <source>
        <dbReference type="ARBA" id="ARBA00005745"/>
    </source>
</evidence>
<dbReference type="InterPro" id="IPR003004">
    <property type="entry name" value="GspF/PilC"/>
</dbReference>
<gene>
    <name evidence="9" type="ORF">QUF54_07030</name>
</gene>
<dbReference type="Gene3D" id="1.20.81.30">
    <property type="entry name" value="Type II secretion system (T2SS), domain F"/>
    <property type="match status" value="1"/>
</dbReference>
<evidence type="ECO:0000256" key="4">
    <source>
        <dbReference type="ARBA" id="ARBA00022519"/>
    </source>
</evidence>
<accession>A0ABT7VU51</accession>
<evidence type="ECO:0000256" key="7">
    <source>
        <dbReference type="ARBA" id="ARBA00023136"/>
    </source>
</evidence>
<dbReference type="EMBL" id="JAUCGM010000444">
    <property type="protein sequence ID" value="MDM8563089.1"/>
    <property type="molecule type" value="Genomic_DNA"/>
</dbReference>
<keyword evidence="10" id="KW-1185">Reference proteome</keyword>
<keyword evidence="3" id="KW-1003">Cell membrane</keyword>
<reference evidence="9" key="1">
    <citation type="submission" date="2023-06" db="EMBL/GenBank/DDBJ databases">
        <title>Uncultivated large filamentous bacteria from sulfidic sediments reveal new species and different genomic features in energy metabolism and defense.</title>
        <authorList>
            <person name="Fonseca A."/>
        </authorList>
    </citation>
    <scope>NUCLEOTIDE SEQUENCE</scope>
    <source>
        <strain evidence="9">HSG4</strain>
    </source>
</reference>
<proteinExistence type="inferred from homology"/>
<dbReference type="InterPro" id="IPR018076">
    <property type="entry name" value="T2SS_GspF_dom"/>
</dbReference>
<keyword evidence="5" id="KW-0812">Transmembrane</keyword>
<feature type="non-terminal residue" evidence="9">
    <location>
        <position position="116"/>
    </location>
</feature>
<organism evidence="9 10">
    <name type="scientific">Candidatus Marithioploca araucensis</name>
    <dbReference type="NCBI Taxonomy" id="70273"/>
    <lineage>
        <taxon>Bacteria</taxon>
        <taxon>Pseudomonadati</taxon>
        <taxon>Pseudomonadota</taxon>
        <taxon>Gammaproteobacteria</taxon>
        <taxon>Thiotrichales</taxon>
        <taxon>Thiotrichaceae</taxon>
        <taxon>Candidatus Marithioploca</taxon>
    </lineage>
</organism>
<evidence type="ECO:0000259" key="8">
    <source>
        <dbReference type="Pfam" id="PF00482"/>
    </source>
</evidence>
<evidence type="ECO:0000313" key="10">
    <source>
        <dbReference type="Proteomes" id="UP001171945"/>
    </source>
</evidence>
<evidence type="ECO:0000313" key="9">
    <source>
        <dbReference type="EMBL" id="MDM8563089.1"/>
    </source>
</evidence>
<dbReference type="InterPro" id="IPR042094">
    <property type="entry name" value="T2SS_GspF_sf"/>
</dbReference>
<evidence type="ECO:0000256" key="3">
    <source>
        <dbReference type="ARBA" id="ARBA00022475"/>
    </source>
</evidence>
<comment type="caution">
    <text evidence="9">The sequence shown here is derived from an EMBL/GenBank/DDBJ whole genome shotgun (WGS) entry which is preliminary data.</text>
</comment>
<keyword evidence="7" id="KW-0472">Membrane</keyword>
<name>A0ABT7VU51_9GAMM</name>
<keyword evidence="6" id="KW-1133">Transmembrane helix</keyword>
<dbReference type="PANTHER" id="PTHR30012">
    <property type="entry name" value="GENERAL SECRETION PATHWAY PROTEIN"/>
    <property type="match status" value="1"/>
</dbReference>
<comment type="similarity">
    <text evidence="2">Belongs to the GSP F family.</text>
</comment>
<comment type="subcellular location">
    <subcellularLocation>
        <location evidence="1">Cell inner membrane</location>
        <topology evidence="1">Multi-pass membrane protein</topology>
    </subcellularLocation>
</comment>
<evidence type="ECO:0000256" key="6">
    <source>
        <dbReference type="ARBA" id="ARBA00022989"/>
    </source>
</evidence>
<feature type="domain" description="Type II secretion system protein GspF" evidence="8">
    <location>
        <begin position="77"/>
        <end position="115"/>
    </location>
</feature>
<protein>
    <submittedName>
        <fullName evidence="9">Type II secretion system F family protein</fullName>
    </submittedName>
</protein>
<keyword evidence="4" id="KW-0997">Cell inner membrane</keyword>
<evidence type="ECO:0000256" key="5">
    <source>
        <dbReference type="ARBA" id="ARBA00022692"/>
    </source>
</evidence>
<evidence type="ECO:0000256" key="1">
    <source>
        <dbReference type="ARBA" id="ARBA00004429"/>
    </source>
</evidence>
<dbReference type="Pfam" id="PF00482">
    <property type="entry name" value="T2SSF"/>
    <property type="match status" value="1"/>
</dbReference>
<sequence length="116" mass="12724">MAAKKKEELIFIWEGIKGKDTKGKDKKRKGERTGKSEAAITKILRKEGYKAIKVKKKPKPLFGGAGPPVEPSDIALFARQMATMMTSGVPLLQSFDLVGQGHEKPAFQKLVMAIKA</sequence>